<keyword evidence="2 5" id="KW-0812">Transmembrane</keyword>
<dbReference type="PANTHER" id="PTHR11662:SF333">
    <property type="entry name" value="D-GALACTONATE TRANSPORTER"/>
    <property type="match status" value="1"/>
</dbReference>
<dbReference type="InterPro" id="IPR020846">
    <property type="entry name" value="MFS_dom"/>
</dbReference>
<feature type="transmembrane region" description="Helical" evidence="5">
    <location>
        <begin position="322"/>
        <end position="340"/>
    </location>
</feature>
<sequence>MSAISPAATSRQVASRTRFAIVALLFVTGVVNYLDRTNLSLTANSLSNELQIDSVTMGWVFSAFGWTYTILQLPGGWLADRVHPRVLYPLAIGVWSIATLSLGFVGGIATLFVLRLLVGAFESPSYIMNNRIVTTWFPERERASTIGIYTSAQYVGLGFLTPVLVWTESAFGWRSVFFITGALGVLMMLIWAAFYRDPAKFRGTNAAEIELIREGGGIPDLSRRIETKRDGEGFSWADFRIVLGRRKLWGIYIGQFCYLASANFFLTWFPTYLVKFRHLDFLKAGFYAAVPFLAGFAGVIFSGFLSDALLRRGSTLETSRKVPVLVGIGLSVMIIGAQFVDRPAAIIAFLAIAFFGTGMASITWSYVSALAPERLIGLTGGVFNFFGGASSVVIPIAIGYLVQGGDFTPALALCAGLAVVAALSYIVLVGRMERVEE</sequence>
<keyword evidence="8" id="KW-1185">Reference proteome</keyword>
<feature type="transmembrane region" description="Helical" evidence="5">
    <location>
        <begin position="346"/>
        <end position="369"/>
    </location>
</feature>
<proteinExistence type="predicted"/>
<dbReference type="PIRSF" id="PIRSF002808">
    <property type="entry name" value="Hexose_phosphate_transp"/>
    <property type="match status" value="1"/>
</dbReference>
<organism evidence="7 8">
    <name type="scientific">Plantimonas leprariae</name>
    <dbReference type="NCBI Taxonomy" id="2615207"/>
    <lineage>
        <taxon>Bacteria</taxon>
        <taxon>Pseudomonadati</taxon>
        <taxon>Pseudomonadota</taxon>
        <taxon>Alphaproteobacteria</taxon>
        <taxon>Hyphomicrobiales</taxon>
        <taxon>Aurantimonadaceae</taxon>
        <taxon>Plantimonas</taxon>
    </lineage>
</organism>
<dbReference type="EMBL" id="VZDO01000009">
    <property type="protein sequence ID" value="KAB0679536.1"/>
    <property type="molecule type" value="Genomic_DNA"/>
</dbReference>
<comment type="subcellular location">
    <subcellularLocation>
        <location evidence="1">Membrane</location>
        <topology evidence="1">Multi-pass membrane protein</topology>
    </subcellularLocation>
</comment>
<evidence type="ECO:0000256" key="3">
    <source>
        <dbReference type="ARBA" id="ARBA00022989"/>
    </source>
</evidence>
<dbReference type="PROSITE" id="PS50850">
    <property type="entry name" value="MFS"/>
    <property type="match status" value="1"/>
</dbReference>
<comment type="caution">
    <text evidence="7">The sequence shown here is derived from an EMBL/GenBank/DDBJ whole genome shotgun (WGS) entry which is preliminary data.</text>
</comment>
<reference evidence="7 8" key="1">
    <citation type="submission" date="2019-09" db="EMBL/GenBank/DDBJ databases">
        <title>YIM 132180 draft genome.</title>
        <authorList>
            <person name="Zhang K."/>
        </authorList>
    </citation>
    <scope>NUCLEOTIDE SEQUENCE [LARGE SCALE GENOMIC DNA]</scope>
    <source>
        <strain evidence="7 8">YIM 132180</strain>
    </source>
</reference>
<dbReference type="GO" id="GO:0016020">
    <property type="term" value="C:membrane"/>
    <property type="evidence" value="ECO:0007669"/>
    <property type="project" value="UniProtKB-SubCell"/>
</dbReference>
<feature type="transmembrane region" description="Helical" evidence="5">
    <location>
        <begin position="171"/>
        <end position="194"/>
    </location>
</feature>
<evidence type="ECO:0000256" key="5">
    <source>
        <dbReference type="SAM" id="Phobius"/>
    </source>
</evidence>
<keyword evidence="3 5" id="KW-1133">Transmembrane helix</keyword>
<evidence type="ECO:0000256" key="1">
    <source>
        <dbReference type="ARBA" id="ARBA00004141"/>
    </source>
</evidence>
<dbReference type="InterPro" id="IPR000849">
    <property type="entry name" value="Sugar_P_transporter"/>
</dbReference>
<dbReference type="SUPFAM" id="SSF103473">
    <property type="entry name" value="MFS general substrate transporter"/>
    <property type="match status" value="1"/>
</dbReference>
<evidence type="ECO:0000313" key="7">
    <source>
        <dbReference type="EMBL" id="KAB0679536.1"/>
    </source>
</evidence>
<dbReference type="InterPro" id="IPR036259">
    <property type="entry name" value="MFS_trans_sf"/>
</dbReference>
<dbReference type="Proteomes" id="UP000432089">
    <property type="component" value="Unassembled WGS sequence"/>
</dbReference>
<feature type="domain" description="Major facilitator superfamily (MFS) profile" evidence="6">
    <location>
        <begin position="21"/>
        <end position="433"/>
    </location>
</feature>
<feature type="transmembrane region" description="Helical" evidence="5">
    <location>
        <begin position="146"/>
        <end position="165"/>
    </location>
</feature>
<feature type="transmembrane region" description="Helical" evidence="5">
    <location>
        <begin position="289"/>
        <end position="310"/>
    </location>
</feature>
<feature type="transmembrane region" description="Helical" evidence="5">
    <location>
        <begin position="381"/>
        <end position="401"/>
    </location>
</feature>
<dbReference type="InterPro" id="IPR011701">
    <property type="entry name" value="MFS"/>
</dbReference>
<evidence type="ECO:0000256" key="4">
    <source>
        <dbReference type="ARBA" id="ARBA00023136"/>
    </source>
</evidence>
<dbReference type="CDD" id="cd17319">
    <property type="entry name" value="MFS_ExuT_GudP_like"/>
    <property type="match status" value="1"/>
</dbReference>
<dbReference type="PANTHER" id="PTHR11662">
    <property type="entry name" value="SOLUTE CARRIER FAMILY 17"/>
    <property type="match status" value="1"/>
</dbReference>
<keyword evidence="4 5" id="KW-0472">Membrane</keyword>
<name>A0A7V7TZK1_9HYPH</name>
<dbReference type="RefSeq" id="WP_150970060.1">
    <property type="nucleotide sequence ID" value="NZ_VZDO01000009.1"/>
</dbReference>
<protein>
    <submittedName>
        <fullName evidence="7">MFS transporter</fullName>
    </submittedName>
</protein>
<evidence type="ECO:0000256" key="2">
    <source>
        <dbReference type="ARBA" id="ARBA00022692"/>
    </source>
</evidence>
<evidence type="ECO:0000259" key="6">
    <source>
        <dbReference type="PROSITE" id="PS50850"/>
    </source>
</evidence>
<dbReference type="Pfam" id="PF07690">
    <property type="entry name" value="MFS_1"/>
    <property type="match status" value="1"/>
</dbReference>
<evidence type="ECO:0000313" key="8">
    <source>
        <dbReference type="Proteomes" id="UP000432089"/>
    </source>
</evidence>
<dbReference type="Gene3D" id="1.20.1250.20">
    <property type="entry name" value="MFS general substrate transporter like domains"/>
    <property type="match status" value="2"/>
</dbReference>
<gene>
    <name evidence="7" type="ORF">F6X38_11975</name>
</gene>
<dbReference type="GO" id="GO:0022857">
    <property type="term" value="F:transmembrane transporter activity"/>
    <property type="evidence" value="ECO:0007669"/>
    <property type="project" value="InterPro"/>
</dbReference>
<feature type="transmembrane region" description="Helical" evidence="5">
    <location>
        <begin position="93"/>
        <end position="118"/>
    </location>
</feature>
<feature type="transmembrane region" description="Helical" evidence="5">
    <location>
        <begin position="407"/>
        <end position="428"/>
    </location>
</feature>
<feature type="transmembrane region" description="Helical" evidence="5">
    <location>
        <begin position="55"/>
        <end position="73"/>
    </location>
</feature>
<dbReference type="InterPro" id="IPR050382">
    <property type="entry name" value="MFS_Na/Anion_cotransporter"/>
</dbReference>
<feature type="transmembrane region" description="Helical" evidence="5">
    <location>
        <begin position="17"/>
        <end position="34"/>
    </location>
</feature>
<accession>A0A7V7TZK1</accession>
<feature type="transmembrane region" description="Helical" evidence="5">
    <location>
        <begin position="249"/>
        <end position="269"/>
    </location>
</feature>
<dbReference type="AlphaFoldDB" id="A0A7V7TZK1"/>